<dbReference type="Proteomes" id="UP001054252">
    <property type="component" value="Unassembled WGS sequence"/>
</dbReference>
<dbReference type="EMBL" id="BPVZ01000393">
    <property type="protein sequence ID" value="GKV50754.1"/>
    <property type="molecule type" value="Genomic_DNA"/>
</dbReference>
<name>A0AAV5MP46_9ROSI</name>
<evidence type="ECO:0000313" key="3">
    <source>
        <dbReference type="Proteomes" id="UP001054252"/>
    </source>
</evidence>
<reference evidence="2 3" key="1">
    <citation type="journal article" date="2021" name="Commun. Biol.">
        <title>The genome of Shorea leprosula (Dipterocarpaceae) highlights the ecological relevance of drought in aseasonal tropical rainforests.</title>
        <authorList>
            <person name="Ng K.K.S."/>
            <person name="Kobayashi M.J."/>
            <person name="Fawcett J.A."/>
            <person name="Hatakeyama M."/>
            <person name="Paape T."/>
            <person name="Ng C.H."/>
            <person name="Ang C.C."/>
            <person name="Tnah L.H."/>
            <person name="Lee C.T."/>
            <person name="Nishiyama T."/>
            <person name="Sese J."/>
            <person name="O'Brien M.J."/>
            <person name="Copetti D."/>
            <person name="Mohd Noor M.I."/>
            <person name="Ong R.C."/>
            <person name="Putra M."/>
            <person name="Sireger I.Z."/>
            <person name="Indrioko S."/>
            <person name="Kosugi Y."/>
            <person name="Izuno A."/>
            <person name="Isagi Y."/>
            <person name="Lee S.L."/>
            <person name="Shimizu K.K."/>
        </authorList>
    </citation>
    <scope>NUCLEOTIDE SEQUENCE [LARGE SCALE GENOMIC DNA]</scope>
    <source>
        <strain evidence="2">214</strain>
    </source>
</reference>
<comment type="caution">
    <text evidence="2">The sequence shown here is derived from an EMBL/GenBank/DDBJ whole genome shotgun (WGS) entry which is preliminary data.</text>
</comment>
<accession>A0AAV5MP46</accession>
<dbReference type="AlphaFoldDB" id="A0AAV5MP46"/>
<evidence type="ECO:0000256" key="1">
    <source>
        <dbReference type="SAM" id="MobiDB-lite"/>
    </source>
</evidence>
<keyword evidence="3" id="KW-1185">Reference proteome</keyword>
<gene>
    <name evidence="2" type="ORF">SLEP1_g57450</name>
</gene>
<feature type="region of interest" description="Disordered" evidence="1">
    <location>
        <begin position="1"/>
        <end position="141"/>
    </location>
</feature>
<proteinExistence type="predicted"/>
<feature type="compositionally biased region" description="Basic and acidic residues" evidence="1">
    <location>
        <begin position="12"/>
        <end position="22"/>
    </location>
</feature>
<evidence type="ECO:0000313" key="2">
    <source>
        <dbReference type="EMBL" id="GKV50754.1"/>
    </source>
</evidence>
<feature type="compositionally biased region" description="Low complexity" evidence="1">
    <location>
        <begin position="67"/>
        <end position="91"/>
    </location>
</feature>
<sequence>MGGQKGNFTKKIGKEDERKDSIEEMESWRANSFIPKTSWQPHAGHHAPTTPTPCLAQPRPSALNQLPPSSASISSSAPNPCPAASPASHAPAPSPLRLTAGHHAPAPDPVPSAPPALCASLPAMMPPTRPSHHQHSTPLPA</sequence>
<protein>
    <submittedName>
        <fullName evidence="2">Uncharacterized protein</fullName>
    </submittedName>
</protein>
<organism evidence="2 3">
    <name type="scientific">Rubroshorea leprosula</name>
    <dbReference type="NCBI Taxonomy" id="152421"/>
    <lineage>
        <taxon>Eukaryota</taxon>
        <taxon>Viridiplantae</taxon>
        <taxon>Streptophyta</taxon>
        <taxon>Embryophyta</taxon>
        <taxon>Tracheophyta</taxon>
        <taxon>Spermatophyta</taxon>
        <taxon>Magnoliopsida</taxon>
        <taxon>eudicotyledons</taxon>
        <taxon>Gunneridae</taxon>
        <taxon>Pentapetalae</taxon>
        <taxon>rosids</taxon>
        <taxon>malvids</taxon>
        <taxon>Malvales</taxon>
        <taxon>Dipterocarpaceae</taxon>
        <taxon>Rubroshorea</taxon>
    </lineage>
</organism>